<gene>
    <name evidence="2" type="ORF">CLV52_1509</name>
</gene>
<organism evidence="2 3">
    <name type="scientific">Amnibacterium kyonggiense</name>
    <dbReference type="NCBI Taxonomy" id="595671"/>
    <lineage>
        <taxon>Bacteria</taxon>
        <taxon>Bacillati</taxon>
        <taxon>Actinomycetota</taxon>
        <taxon>Actinomycetes</taxon>
        <taxon>Micrococcales</taxon>
        <taxon>Microbacteriaceae</taxon>
        <taxon>Amnibacterium</taxon>
    </lineage>
</organism>
<feature type="transmembrane region" description="Helical" evidence="1">
    <location>
        <begin position="21"/>
        <end position="41"/>
    </location>
</feature>
<dbReference type="RefSeq" id="WP_211342624.1">
    <property type="nucleotide sequence ID" value="NZ_BAAARP010000003.1"/>
</dbReference>
<evidence type="ECO:0000313" key="2">
    <source>
        <dbReference type="EMBL" id="TDS80937.1"/>
    </source>
</evidence>
<accession>A0A4R7FSU0</accession>
<reference evidence="2 3" key="1">
    <citation type="submission" date="2019-03" db="EMBL/GenBank/DDBJ databases">
        <title>Genomic Encyclopedia of Archaeal and Bacterial Type Strains, Phase II (KMG-II): from individual species to whole genera.</title>
        <authorList>
            <person name="Goeker M."/>
        </authorList>
    </citation>
    <scope>NUCLEOTIDE SEQUENCE [LARGE SCALE GENOMIC DNA]</scope>
    <source>
        <strain evidence="2 3">DSM 24782</strain>
    </source>
</reference>
<name>A0A4R7FSU0_9MICO</name>
<sequence>MPASTVAITGRRLRTPRAASVAGIVFSLLLATALTLITLSSPEDPASVGAWLTDSPRRGTLTVALSLVPFAGIAFLWFIGVVRDRVGVREDRFFASVFLGSGLLFVAILFTAAAVAGGLVADESLRSGAPPGPALLALGRQVVGLLLQEYAMRMAAVFTMSTATIALRTRVASRWVGWLGIAVAATLLVAAGLTPWLELLFPAWVLLLSVDILRSDPAGERPAPDRRLVR</sequence>
<evidence type="ECO:0000313" key="3">
    <source>
        <dbReference type="Proteomes" id="UP000295344"/>
    </source>
</evidence>
<evidence type="ECO:0008006" key="4">
    <source>
        <dbReference type="Google" id="ProtNLM"/>
    </source>
</evidence>
<dbReference type="AlphaFoldDB" id="A0A4R7FSU0"/>
<keyword evidence="1" id="KW-0812">Transmembrane</keyword>
<proteinExistence type="predicted"/>
<comment type="caution">
    <text evidence="2">The sequence shown here is derived from an EMBL/GenBank/DDBJ whole genome shotgun (WGS) entry which is preliminary data.</text>
</comment>
<feature type="transmembrane region" description="Helical" evidence="1">
    <location>
        <begin position="150"/>
        <end position="168"/>
    </location>
</feature>
<dbReference type="EMBL" id="SOAM01000001">
    <property type="protein sequence ID" value="TDS80937.1"/>
    <property type="molecule type" value="Genomic_DNA"/>
</dbReference>
<evidence type="ECO:0000256" key="1">
    <source>
        <dbReference type="SAM" id="Phobius"/>
    </source>
</evidence>
<keyword evidence="1" id="KW-0472">Membrane</keyword>
<keyword evidence="3" id="KW-1185">Reference proteome</keyword>
<dbReference type="Proteomes" id="UP000295344">
    <property type="component" value="Unassembled WGS sequence"/>
</dbReference>
<feature type="transmembrane region" description="Helical" evidence="1">
    <location>
        <begin position="93"/>
        <end position="121"/>
    </location>
</feature>
<feature type="transmembrane region" description="Helical" evidence="1">
    <location>
        <begin position="175"/>
        <end position="197"/>
    </location>
</feature>
<feature type="transmembrane region" description="Helical" evidence="1">
    <location>
        <begin position="61"/>
        <end position="81"/>
    </location>
</feature>
<protein>
    <recommendedName>
        <fullName evidence="4">DUF4386 family protein</fullName>
    </recommendedName>
</protein>
<keyword evidence="1" id="KW-1133">Transmembrane helix</keyword>